<accession>A0A364RD36</accession>
<proteinExistence type="predicted"/>
<evidence type="ECO:0000313" key="4">
    <source>
        <dbReference type="Proteomes" id="UP000251692"/>
    </source>
</evidence>
<dbReference type="InterPro" id="IPR053145">
    <property type="entry name" value="AB_hydrolase_Est10"/>
</dbReference>
<dbReference type="InterPro" id="IPR029058">
    <property type="entry name" value="AB_hydrolase_fold"/>
</dbReference>
<evidence type="ECO:0000313" key="3">
    <source>
        <dbReference type="EMBL" id="RAU82202.1"/>
    </source>
</evidence>
<feature type="chain" id="PRO_5016968601" evidence="1">
    <location>
        <begin position="20"/>
        <end position="468"/>
    </location>
</feature>
<keyword evidence="3" id="KW-0378">Hydrolase</keyword>
<dbReference type="SUPFAM" id="SSF53474">
    <property type="entry name" value="alpha/beta-Hydrolases"/>
    <property type="match status" value="1"/>
</dbReference>
<sequence length="468" mass="50108">MKKHFLYFLLLLYTSSALAQPAAQVTGFWNGAIQTGGMQLALVFHIQESNGALTATMDVPAQSAKGIPVKEVKLVQDSLFLHLPAIGGSYAGKLTAPGTIEGTWKQSGQTFAMQLKKGEAVQPKRPQEPVKPYPYKEQEVSITNSTAGIKLAGTFTLPTGKGPFPAVILISGSGAQDRDGTVMDHKPYLVLADHLTRQGLAVLRLDDRGVGGSTGNPASATTLDFATDITAAYTFLKAQPSINQKKIGLVGHSEGALIAAKVANQQPDVAYVVLLAGNAVPGTELLVAQNEALLTAAGMPETLLKPYLELRKKQFEVAATQTDAFAAAKKIRKLEQETTANLTAEQKTQLGFTAQSEQAIVAQLSSPWVKHFLAYDPVLTLQKLKQPVLVLNGTNDLQVPASQNLPAAEKALKAAGNKTYTIKEMPALNHLFQTAKTGLPNEYSQLEETFAPLALQTISDWIKSTLKK</sequence>
<dbReference type="Proteomes" id="UP000251692">
    <property type="component" value="Unassembled WGS sequence"/>
</dbReference>
<reference evidence="3 4" key="1">
    <citation type="submission" date="2018-06" db="EMBL/GenBank/DDBJ databases">
        <authorList>
            <person name="Liu Z.-W."/>
        </authorList>
    </citation>
    <scope>NUCLEOTIDE SEQUENCE [LARGE SCALE GENOMIC DNA]</scope>
    <source>
        <strain evidence="3 4">2b14</strain>
    </source>
</reference>
<dbReference type="InterPro" id="IPR022742">
    <property type="entry name" value="Hydrolase_4"/>
</dbReference>
<dbReference type="AlphaFoldDB" id="A0A364RD36"/>
<reference evidence="3 4" key="2">
    <citation type="submission" date="2018-07" db="EMBL/GenBank/DDBJ databases">
        <title>Pontibacter sp. 2b14 genomic sequence and assembly.</title>
        <authorList>
            <person name="Du Z.-J."/>
        </authorList>
    </citation>
    <scope>NUCLEOTIDE SEQUENCE [LARGE SCALE GENOMIC DNA]</scope>
    <source>
        <strain evidence="3 4">2b14</strain>
    </source>
</reference>
<keyword evidence="4" id="KW-1185">Reference proteome</keyword>
<feature type="domain" description="Serine aminopeptidase S33" evidence="2">
    <location>
        <begin position="188"/>
        <end position="431"/>
    </location>
</feature>
<evidence type="ECO:0000256" key="1">
    <source>
        <dbReference type="SAM" id="SignalP"/>
    </source>
</evidence>
<gene>
    <name evidence="3" type="ORF">DP923_10410</name>
</gene>
<dbReference type="EMBL" id="QMDV01000003">
    <property type="protein sequence ID" value="RAU82202.1"/>
    <property type="molecule type" value="Genomic_DNA"/>
</dbReference>
<feature type="signal peptide" evidence="1">
    <location>
        <begin position="1"/>
        <end position="19"/>
    </location>
</feature>
<dbReference type="OrthoDB" id="9809549at2"/>
<dbReference type="RefSeq" id="WP_112305795.1">
    <property type="nucleotide sequence ID" value="NZ_QMDV01000003.1"/>
</dbReference>
<protein>
    <submittedName>
        <fullName evidence="3">Alpha/beta hydrolase</fullName>
    </submittedName>
</protein>
<dbReference type="Gene3D" id="3.40.50.1820">
    <property type="entry name" value="alpha/beta hydrolase"/>
    <property type="match status" value="1"/>
</dbReference>
<dbReference type="Pfam" id="PF12146">
    <property type="entry name" value="Hydrolase_4"/>
    <property type="match status" value="1"/>
</dbReference>
<dbReference type="GO" id="GO:0052689">
    <property type="term" value="F:carboxylic ester hydrolase activity"/>
    <property type="evidence" value="ECO:0007669"/>
    <property type="project" value="TreeGrafter"/>
</dbReference>
<dbReference type="PANTHER" id="PTHR43265:SF1">
    <property type="entry name" value="ESTERASE ESTD"/>
    <property type="match status" value="1"/>
</dbReference>
<comment type="caution">
    <text evidence="3">The sequence shown here is derived from an EMBL/GenBank/DDBJ whole genome shotgun (WGS) entry which is preliminary data.</text>
</comment>
<organism evidence="3 4">
    <name type="scientific">Pontibacter arcticus</name>
    <dbReference type="NCBI Taxonomy" id="2080288"/>
    <lineage>
        <taxon>Bacteria</taxon>
        <taxon>Pseudomonadati</taxon>
        <taxon>Bacteroidota</taxon>
        <taxon>Cytophagia</taxon>
        <taxon>Cytophagales</taxon>
        <taxon>Hymenobacteraceae</taxon>
        <taxon>Pontibacter</taxon>
    </lineage>
</organism>
<dbReference type="PANTHER" id="PTHR43265">
    <property type="entry name" value="ESTERASE ESTD"/>
    <property type="match status" value="1"/>
</dbReference>
<name>A0A364RD36_9BACT</name>
<keyword evidence="1" id="KW-0732">Signal</keyword>
<evidence type="ECO:0000259" key="2">
    <source>
        <dbReference type="Pfam" id="PF12146"/>
    </source>
</evidence>